<name>A0ABT3ADZ6_9ALTE</name>
<evidence type="ECO:0000313" key="3">
    <source>
        <dbReference type="EMBL" id="MCV2886456.1"/>
    </source>
</evidence>
<dbReference type="PANTHER" id="PTHR43081:SF1">
    <property type="entry name" value="ADENYLATE CYCLASE, TERMINAL-DIFFERENTIATION SPECIFIC"/>
    <property type="match status" value="1"/>
</dbReference>
<keyword evidence="1" id="KW-0472">Membrane</keyword>
<dbReference type="InterPro" id="IPR029787">
    <property type="entry name" value="Nucleotide_cyclase"/>
</dbReference>
<keyword evidence="1" id="KW-1133">Transmembrane helix</keyword>
<organism evidence="3 4">
    <name type="scientific">Fluctibacter corallii</name>
    <dbReference type="NCBI Taxonomy" id="2984329"/>
    <lineage>
        <taxon>Bacteria</taxon>
        <taxon>Pseudomonadati</taxon>
        <taxon>Pseudomonadota</taxon>
        <taxon>Gammaproteobacteria</taxon>
        <taxon>Alteromonadales</taxon>
        <taxon>Alteromonadaceae</taxon>
        <taxon>Fluctibacter</taxon>
    </lineage>
</organism>
<dbReference type="InterPro" id="IPR001054">
    <property type="entry name" value="A/G_cyclase"/>
</dbReference>
<dbReference type="InterPro" id="IPR050697">
    <property type="entry name" value="Adenylyl/Guanylyl_Cyclase_3/4"/>
</dbReference>
<dbReference type="Pfam" id="PF00211">
    <property type="entry name" value="Guanylate_cyc"/>
    <property type="match status" value="1"/>
</dbReference>
<dbReference type="SMART" id="SM00044">
    <property type="entry name" value="CYCc"/>
    <property type="match status" value="1"/>
</dbReference>
<keyword evidence="1" id="KW-0812">Transmembrane</keyword>
<evidence type="ECO:0000259" key="2">
    <source>
        <dbReference type="PROSITE" id="PS50125"/>
    </source>
</evidence>
<dbReference type="PROSITE" id="PS50125">
    <property type="entry name" value="GUANYLATE_CYCLASE_2"/>
    <property type="match status" value="1"/>
</dbReference>
<dbReference type="PANTHER" id="PTHR43081">
    <property type="entry name" value="ADENYLATE CYCLASE, TERMINAL-DIFFERENTIATION SPECIFIC-RELATED"/>
    <property type="match status" value="1"/>
</dbReference>
<dbReference type="SUPFAM" id="SSF55073">
    <property type="entry name" value="Nucleotide cyclase"/>
    <property type="match status" value="1"/>
</dbReference>
<keyword evidence="4" id="KW-1185">Reference proteome</keyword>
<feature type="transmembrane region" description="Helical" evidence="1">
    <location>
        <begin position="12"/>
        <end position="32"/>
    </location>
</feature>
<protein>
    <submittedName>
        <fullName evidence="3">Adenylate/guanylate cyclase domain-containing protein</fullName>
    </submittedName>
</protein>
<dbReference type="CDD" id="cd07302">
    <property type="entry name" value="CHD"/>
    <property type="match status" value="1"/>
</dbReference>
<sequence>MISELFSQPLFVFLLVILTGYTVLVIGLIWYIRKLKAPLKNDALKPFVTPPAQPNPIQTEPSKNRFIDKADEATRLNQTFQKFVPKQFVDHFAKHGSSTLELGRADEDDVAILFCDIRGFTSLSERMTPQELMRFLNSYFLRMNDPIHQNGGFIDKFIGDAIMALFDHPQGSNEDKARDAIKAAIDLHAALKMYNQHRQNSNYPPINVGIGVHFGPVIIGTVGSDDRMDTTVIGDSVNIAYRLEGLAPLFNADIVVSAQALDTAKANGHFSYRLLEWVKVKGRENAVEIYEILDHLPAKERDQKLLIADDIKHGLALRKRYALQDALDVFTAAHEKAPNDALVLHHIEQCRIMLTKPTPKTKDGALRM</sequence>
<dbReference type="Gene3D" id="3.30.70.1230">
    <property type="entry name" value="Nucleotide cyclase"/>
    <property type="match status" value="1"/>
</dbReference>
<gene>
    <name evidence="3" type="ORF">OE749_17305</name>
</gene>
<comment type="caution">
    <text evidence="3">The sequence shown here is derived from an EMBL/GenBank/DDBJ whole genome shotgun (WGS) entry which is preliminary data.</text>
</comment>
<evidence type="ECO:0000313" key="4">
    <source>
        <dbReference type="Proteomes" id="UP001652504"/>
    </source>
</evidence>
<evidence type="ECO:0000256" key="1">
    <source>
        <dbReference type="SAM" id="Phobius"/>
    </source>
</evidence>
<accession>A0ABT3ADZ6</accession>
<reference evidence="3 4" key="1">
    <citation type="submission" date="2022-10" db="EMBL/GenBank/DDBJ databases">
        <title>Aestuariibacter sp. AA17 isolated from Montipora capitata coral fragment.</title>
        <authorList>
            <person name="Emsley S.A."/>
            <person name="Pfannmuller K.M."/>
            <person name="Loughran R.M."/>
            <person name="Shlafstein M."/>
            <person name="Papke E."/>
            <person name="Saw J.H."/>
            <person name="Ushijima B."/>
            <person name="Videau P."/>
        </authorList>
    </citation>
    <scope>NUCLEOTIDE SEQUENCE [LARGE SCALE GENOMIC DNA]</scope>
    <source>
        <strain evidence="3 4">AA17</strain>
    </source>
</reference>
<dbReference type="Proteomes" id="UP001652504">
    <property type="component" value="Unassembled WGS sequence"/>
</dbReference>
<feature type="domain" description="Guanylate cyclase" evidence="2">
    <location>
        <begin position="111"/>
        <end position="244"/>
    </location>
</feature>
<proteinExistence type="predicted"/>
<dbReference type="EMBL" id="JAOWKX010000011">
    <property type="protein sequence ID" value="MCV2886456.1"/>
    <property type="molecule type" value="Genomic_DNA"/>
</dbReference>